<dbReference type="Proteomes" id="UP001597085">
    <property type="component" value="Unassembled WGS sequence"/>
</dbReference>
<evidence type="ECO:0000259" key="1">
    <source>
        <dbReference type="Pfam" id="PF03446"/>
    </source>
</evidence>
<comment type="caution">
    <text evidence="2">The sequence shown here is derived from an EMBL/GenBank/DDBJ whole genome shotgun (WGS) entry which is preliminary data.</text>
</comment>
<sequence>MQLGVIGLGRMGQIVVDRVLDAGHDVVAFDLDAEAVATGA</sequence>
<protein>
    <submittedName>
        <fullName evidence="2">NAD(P)-binding domain-containing protein</fullName>
    </submittedName>
</protein>
<dbReference type="InterPro" id="IPR006115">
    <property type="entry name" value="6PGDH_NADP-bd"/>
</dbReference>
<proteinExistence type="predicted"/>
<reference evidence="2 3" key="1">
    <citation type="journal article" date="2019" name="Int. J. Syst. Evol. Microbiol.">
        <title>The Global Catalogue of Microorganisms (GCM) 10K type strain sequencing project: providing services to taxonomists for standard genome sequencing and annotation.</title>
        <authorList>
            <consortium name="The Broad Institute Genomics Platform"/>
            <consortium name="The Broad Institute Genome Sequencing Center for Infectious Disease"/>
            <person name="Wu L."/>
            <person name="Ma J."/>
        </authorList>
    </citation>
    <scope>NUCLEOTIDE SEQUENCE [LARGE SCALE GENOMIC DNA]</scope>
    <source>
        <strain evidence="2 3">CGMCC 1.12121</strain>
    </source>
</reference>
<feature type="domain" description="6-phosphogluconate dehydrogenase NADP-binding" evidence="1">
    <location>
        <begin position="2"/>
        <end position="37"/>
    </location>
</feature>
<evidence type="ECO:0000313" key="3">
    <source>
        <dbReference type="Proteomes" id="UP001597085"/>
    </source>
</evidence>
<feature type="non-terminal residue" evidence="2">
    <location>
        <position position="40"/>
    </location>
</feature>
<gene>
    <name evidence="2" type="ORF">ACFSBX_08945</name>
</gene>
<accession>A0ABD6CPB4</accession>
<dbReference type="SUPFAM" id="SSF51735">
    <property type="entry name" value="NAD(P)-binding Rossmann-fold domains"/>
    <property type="match status" value="1"/>
</dbReference>
<evidence type="ECO:0000313" key="2">
    <source>
        <dbReference type="EMBL" id="MFD1599081.1"/>
    </source>
</evidence>
<keyword evidence="3" id="KW-1185">Reference proteome</keyword>
<dbReference type="AlphaFoldDB" id="A0ABD6CPB4"/>
<dbReference type="Gene3D" id="3.40.50.720">
    <property type="entry name" value="NAD(P)-binding Rossmann-like Domain"/>
    <property type="match status" value="1"/>
</dbReference>
<dbReference type="InterPro" id="IPR036291">
    <property type="entry name" value="NAD(P)-bd_dom_sf"/>
</dbReference>
<name>A0ABD6CPB4_9EURY</name>
<dbReference type="EMBL" id="JBHUDK010000007">
    <property type="protein sequence ID" value="MFD1599081.1"/>
    <property type="molecule type" value="Genomic_DNA"/>
</dbReference>
<dbReference type="Pfam" id="PF03446">
    <property type="entry name" value="NAD_binding_2"/>
    <property type="match status" value="1"/>
</dbReference>
<dbReference type="RefSeq" id="WP_390277374.1">
    <property type="nucleotide sequence ID" value="NZ_JBHUDK010000007.1"/>
</dbReference>
<organism evidence="2 3">
    <name type="scientific">Halobellus rarus</name>
    <dbReference type="NCBI Taxonomy" id="1126237"/>
    <lineage>
        <taxon>Archaea</taxon>
        <taxon>Methanobacteriati</taxon>
        <taxon>Methanobacteriota</taxon>
        <taxon>Stenosarchaea group</taxon>
        <taxon>Halobacteria</taxon>
        <taxon>Halobacteriales</taxon>
        <taxon>Haloferacaceae</taxon>
        <taxon>Halobellus</taxon>
    </lineage>
</organism>